<gene>
    <name evidence="1" type="ORF">NBRC110019_22090</name>
</gene>
<evidence type="ECO:0000313" key="1">
    <source>
        <dbReference type="EMBL" id="GLB53169.1"/>
    </source>
</evidence>
<dbReference type="EMBL" id="BRVP01000014">
    <property type="protein sequence ID" value="GLB53169.1"/>
    <property type="molecule type" value="Genomic_DNA"/>
</dbReference>
<accession>A0A9W6B5T6</accession>
<dbReference type="AlphaFoldDB" id="A0A9W6B5T6"/>
<dbReference type="Proteomes" id="UP001143545">
    <property type="component" value="Unassembled WGS sequence"/>
</dbReference>
<comment type="caution">
    <text evidence="1">The sequence shown here is derived from an EMBL/GenBank/DDBJ whole genome shotgun (WGS) entry which is preliminary data.</text>
</comment>
<name>A0A9W6B5T6_9FLAO</name>
<proteinExistence type="predicted"/>
<dbReference type="Pfam" id="PF09697">
    <property type="entry name" value="Porph_ging"/>
    <property type="match status" value="1"/>
</dbReference>
<protein>
    <submittedName>
        <fullName evidence="1">GLPGLI family protein</fullName>
    </submittedName>
</protein>
<dbReference type="NCBIfam" id="TIGR01200">
    <property type="entry name" value="GLPGLI"/>
    <property type="match status" value="1"/>
</dbReference>
<sequence length="234" mass="26442">MVLFGLSVSFAQQKYKAVYTMQVDKERMEHFMKEGSDNRYINAIYKSSNGAQFSLTFDTANALFQLNDKLNVHEMKAKLVSGFLVFFHLSGTIYSDLDKGKSYQLREAGSATHLLALPLEGINWNIITESKMHGKYKVYKATAILKEKRNLHLTAWFCKDVPTKFGPGVYAGLPGLIMDLTGDQQTKGGLKFNLKLDTLTKVNEDITIPFDTYKVCNQQESDEIYGKLIDNGRP</sequence>
<evidence type="ECO:0000313" key="2">
    <source>
        <dbReference type="Proteomes" id="UP001143545"/>
    </source>
</evidence>
<organism evidence="1 2">
    <name type="scientific">Neptunitalea chrysea</name>
    <dbReference type="NCBI Taxonomy" id="1647581"/>
    <lineage>
        <taxon>Bacteria</taxon>
        <taxon>Pseudomonadati</taxon>
        <taxon>Bacteroidota</taxon>
        <taxon>Flavobacteriia</taxon>
        <taxon>Flavobacteriales</taxon>
        <taxon>Flavobacteriaceae</taxon>
        <taxon>Neptunitalea</taxon>
    </lineage>
</organism>
<dbReference type="InterPro" id="IPR005901">
    <property type="entry name" value="GLPGLI"/>
</dbReference>
<reference evidence="1" key="1">
    <citation type="submission" date="2022-07" db="EMBL/GenBank/DDBJ databases">
        <title>Taxonomy of Novel Oxalotrophic and Methylotrophic Bacteria.</title>
        <authorList>
            <person name="Sahin N."/>
            <person name="Tani A."/>
        </authorList>
    </citation>
    <scope>NUCLEOTIDE SEQUENCE</scope>
    <source>
        <strain evidence="1">AM327</strain>
    </source>
</reference>
<keyword evidence="2" id="KW-1185">Reference proteome</keyword>